<keyword evidence="2" id="KW-1133">Transmembrane helix</keyword>
<gene>
    <name evidence="4" type="ORF">LMH87_010745</name>
</gene>
<comment type="caution">
    <text evidence="4">The sequence shown here is derived from an EMBL/GenBank/DDBJ whole genome shotgun (WGS) entry which is preliminary data.</text>
</comment>
<keyword evidence="2" id="KW-0812">Transmembrane</keyword>
<feature type="compositionally biased region" description="Low complexity" evidence="1">
    <location>
        <begin position="215"/>
        <end position="241"/>
    </location>
</feature>
<proteinExistence type="predicted"/>
<feature type="transmembrane region" description="Helical" evidence="2">
    <location>
        <begin position="281"/>
        <end position="306"/>
    </location>
</feature>
<feature type="chain" id="PRO_5040790613" description="Mid2 domain-containing protein" evidence="3">
    <location>
        <begin position="28"/>
        <end position="360"/>
    </location>
</feature>
<evidence type="ECO:0000256" key="1">
    <source>
        <dbReference type="SAM" id="MobiDB-lite"/>
    </source>
</evidence>
<dbReference type="Proteomes" id="UP001144673">
    <property type="component" value="Chromosome 4"/>
</dbReference>
<accession>A0A9W8UHT5</accession>
<dbReference type="EMBL" id="JAJHUN010000009">
    <property type="protein sequence ID" value="KAJ4149973.1"/>
    <property type="molecule type" value="Genomic_DNA"/>
</dbReference>
<keyword evidence="3" id="KW-0732">Signal</keyword>
<dbReference type="GeneID" id="80897904"/>
<protein>
    <recommendedName>
        <fullName evidence="6">Mid2 domain-containing protein</fullName>
    </recommendedName>
</protein>
<sequence>MLHNSRRAKANLIASLCLLIFAQPGASDDWTAEFVFPATTGYVMHNMDVMEVSYKSNYPNASLWCFCYNGKEDPANLVIMGVYKNAKPLDGYQDFQFDANFASDFCWYNLRNLDNEEKGLNGVRFSYDWKTRDKPSTLKAGSKPEMTAAPSTTADAPASTSATATSAPPASSAAPSGSSSGAPAGSSSGASAAPTTAGPGSNSATQTGGGGSQATGGSDSSSASPKKGSDTDSSSTTTKPTAGESGSPPLNNSTVPLIGNGTTGGGESNYGAASPALSSGVIAGIAVGAVLGVLGILGFLGALWLVKRHRKGTLARQSRMQERESKSAAFGTYGRFEVDGKSLPGELCGDNKPGLVELPG</sequence>
<keyword evidence="2" id="KW-0472">Membrane</keyword>
<name>A0A9W8UHT5_AKAMU</name>
<evidence type="ECO:0000313" key="4">
    <source>
        <dbReference type="EMBL" id="KAJ4149973.1"/>
    </source>
</evidence>
<reference evidence="4" key="1">
    <citation type="journal article" date="2023" name="Access Microbiol">
        <title>De-novo genome assembly for Akanthomyces muscarius, a biocontrol agent of insect agricultural pests.</title>
        <authorList>
            <person name="Erdos Z."/>
            <person name="Studholme D.J."/>
            <person name="Raymond B."/>
            <person name="Sharma M."/>
        </authorList>
    </citation>
    <scope>NUCLEOTIDE SEQUENCE</scope>
    <source>
        <strain evidence="4">Ve6</strain>
    </source>
</reference>
<feature type="compositionally biased region" description="Low complexity" evidence="1">
    <location>
        <begin position="147"/>
        <end position="206"/>
    </location>
</feature>
<evidence type="ECO:0000256" key="2">
    <source>
        <dbReference type="SAM" id="Phobius"/>
    </source>
</evidence>
<feature type="region of interest" description="Disordered" evidence="1">
    <location>
        <begin position="134"/>
        <end position="262"/>
    </location>
</feature>
<dbReference type="AlphaFoldDB" id="A0A9W8UHT5"/>
<organism evidence="4 5">
    <name type="scientific">Akanthomyces muscarius</name>
    <name type="common">Entomopathogenic fungus</name>
    <name type="synonym">Lecanicillium muscarium</name>
    <dbReference type="NCBI Taxonomy" id="2231603"/>
    <lineage>
        <taxon>Eukaryota</taxon>
        <taxon>Fungi</taxon>
        <taxon>Dikarya</taxon>
        <taxon>Ascomycota</taxon>
        <taxon>Pezizomycotina</taxon>
        <taxon>Sordariomycetes</taxon>
        <taxon>Hypocreomycetidae</taxon>
        <taxon>Hypocreales</taxon>
        <taxon>Cordycipitaceae</taxon>
        <taxon>Akanthomyces</taxon>
    </lineage>
</organism>
<keyword evidence="5" id="KW-1185">Reference proteome</keyword>
<evidence type="ECO:0000313" key="5">
    <source>
        <dbReference type="Proteomes" id="UP001144673"/>
    </source>
</evidence>
<feature type="signal peptide" evidence="3">
    <location>
        <begin position="1"/>
        <end position="27"/>
    </location>
</feature>
<evidence type="ECO:0000256" key="3">
    <source>
        <dbReference type="SAM" id="SignalP"/>
    </source>
</evidence>
<dbReference type="KEGG" id="amus:LMH87_010745"/>
<evidence type="ECO:0008006" key="6">
    <source>
        <dbReference type="Google" id="ProtNLM"/>
    </source>
</evidence>
<dbReference type="RefSeq" id="XP_056051687.1">
    <property type="nucleotide sequence ID" value="XM_056199771.1"/>
</dbReference>